<evidence type="ECO:0000313" key="2">
    <source>
        <dbReference type="EMBL" id="KAH0965334.1"/>
    </source>
</evidence>
<organism evidence="2 3">
    <name type="scientific">Hirsutella rhossiliensis</name>
    <dbReference type="NCBI Taxonomy" id="111463"/>
    <lineage>
        <taxon>Eukaryota</taxon>
        <taxon>Fungi</taxon>
        <taxon>Dikarya</taxon>
        <taxon>Ascomycota</taxon>
        <taxon>Pezizomycotina</taxon>
        <taxon>Sordariomycetes</taxon>
        <taxon>Hypocreomycetidae</taxon>
        <taxon>Hypocreales</taxon>
        <taxon>Ophiocordycipitaceae</taxon>
        <taxon>Hirsutella</taxon>
    </lineage>
</organism>
<evidence type="ECO:0000313" key="3">
    <source>
        <dbReference type="Proteomes" id="UP000824596"/>
    </source>
</evidence>
<protein>
    <recommendedName>
        <fullName evidence="1">Azaphilone pigments biosynthesis cluster protein L N-terminal domain-containing protein</fullName>
    </recommendedName>
</protein>
<dbReference type="Pfam" id="PF17111">
    <property type="entry name" value="PigL_N"/>
    <property type="match status" value="1"/>
</dbReference>
<dbReference type="RefSeq" id="XP_044722847.1">
    <property type="nucleotide sequence ID" value="XM_044861821.1"/>
</dbReference>
<comment type="caution">
    <text evidence="2">The sequence shown here is derived from an EMBL/GenBank/DDBJ whole genome shotgun (WGS) entry which is preliminary data.</text>
</comment>
<dbReference type="Proteomes" id="UP000824596">
    <property type="component" value="Unassembled WGS sequence"/>
</dbReference>
<proteinExistence type="predicted"/>
<dbReference type="InterPro" id="IPR031348">
    <property type="entry name" value="PigL_N"/>
</dbReference>
<accession>A0A9P8N1W0</accession>
<dbReference type="OrthoDB" id="428260at2759"/>
<keyword evidence="3" id="KW-1185">Reference proteome</keyword>
<evidence type="ECO:0000259" key="1">
    <source>
        <dbReference type="Pfam" id="PF17111"/>
    </source>
</evidence>
<reference evidence="2" key="1">
    <citation type="submission" date="2021-09" db="EMBL/GenBank/DDBJ databases">
        <title>A high-quality genome of the endoparasitic fungus Hirsutella rhossiliensis with a comparison of Hirsutella genomes reveals transposable elements contributing to genome size variation.</title>
        <authorList>
            <person name="Lin R."/>
            <person name="Jiao Y."/>
            <person name="Sun X."/>
            <person name="Ling J."/>
            <person name="Xie B."/>
            <person name="Cheng X."/>
        </authorList>
    </citation>
    <scope>NUCLEOTIDE SEQUENCE</scope>
    <source>
        <strain evidence="2">HR02</strain>
    </source>
</reference>
<dbReference type="EMBL" id="JAIZPD010000003">
    <property type="protein sequence ID" value="KAH0965334.1"/>
    <property type="molecule type" value="Genomic_DNA"/>
</dbReference>
<dbReference type="AlphaFoldDB" id="A0A9P8N1W0"/>
<name>A0A9P8N1W0_9HYPO</name>
<sequence>MPEAVHRDGRAGGLASGLLALATFAFQSSITLYSTVQSFRDHPKRVRDLIDELEALSGVLGPLTETVSAVHTVDLSALDRPLLRCGHACAEFNQELMKCVSQSGDSDDLSGWAKLKYMGDDIDGFRRLLSGYKSTITIALTDANLRVCSATAETIRSYKDLVETAHSDLRAHLESIDEKIGVFLADAISETGSGAPELQTMQEERLSTQRCLEICDQLSKHIDEFQLATKRSGSSSENEETATFPEKVVNEGLNGCRKTLDNTVVKLGQHEKDLFYRLLGK</sequence>
<dbReference type="GeneID" id="68352479"/>
<gene>
    <name evidence="2" type="ORF">HRG_03350</name>
</gene>
<feature type="domain" description="Azaphilone pigments biosynthesis cluster protein L N-terminal" evidence="1">
    <location>
        <begin position="13"/>
        <end position="216"/>
    </location>
</feature>